<comment type="similarity">
    <text evidence="1 4">Belongs to the glycosyl hydrolase 26 family.</text>
</comment>
<dbReference type="RefSeq" id="WP_378986195.1">
    <property type="nucleotide sequence ID" value="NZ_JBHSBW010000013.1"/>
</dbReference>
<reference evidence="8" key="1">
    <citation type="journal article" date="2019" name="Int. J. Syst. Evol. Microbiol.">
        <title>The Global Catalogue of Microorganisms (GCM) 10K type strain sequencing project: providing services to taxonomists for standard genome sequencing and annotation.</title>
        <authorList>
            <consortium name="The Broad Institute Genomics Platform"/>
            <consortium name="The Broad Institute Genome Sequencing Center for Infectious Disease"/>
            <person name="Wu L."/>
            <person name="Ma J."/>
        </authorList>
    </citation>
    <scope>NUCLEOTIDE SEQUENCE [LARGE SCALE GENOMIC DNA]</scope>
    <source>
        <strain evidence="8">CCM 8691</strain>
    </source>
</reference>
<proteinExistence type="inferred from homology"/>
<dbReference type="InterPro" id="IPR017853">
    <property type="entry name" value="GH"/>
</dbReference>
<dbReference type="PRINTS" id="PR00739">
    <property type="entry name" value="GLHYDRLASE26"/>
</dbReference>
<dbReference type="InterPro" id="IPR000805">
    <property type="entry name" value="Glyco_hydro_26"/>
</dbReference>
<organism evidence="7 8">
    <name type="scientific">Pedobacter lithocola</name>
    <dbReference type="NCBI Taxonomy" id="1908239"/>
    <lineage>
        <taxon>Bacteria</taxon>
        <taxon>Pseudomonadati</taxon>
        <taxon>Bacteroidota</taxon>
        <taxon>Sphingobacteriia</taxon>
        <taxon>Sphingobacteriales</taxon>
        <taxon>Sphingobacteriaceae</taxon>
        <taxon>Pedobacter</taxon>
    </lineage>
</organism>
<evidence type="ECO:0000313" key="8">
    <source>
        <dbReference type="Proteomes" id="UP001595789"/>
    </source>
</evidence>
<dbReference type="InterPro" id="IPR022790">
    <property type="entry name" value="GH26_dom"/>
</dbReference>
<dbReference type="GO" id="GO:0016787">
    <property type="term" value="F:hydrolase activity"/>
    <property type="evidence" value="ECO:0007669"/>
    <property type="project" value="UniProtKB-KW"/>
</dbReference>
<dbReference type="PANTHER" id="PTHR40079">
    <property type="entry name" value="MANNAN ENDO-1,4-BETA-MANNOSIDASE E-RELATED"/>
    <property type="match status" value="1"/>
</dbReference>
<evidence type="ECO:0000256" key="4">
    <source>
        <dbReference type="PROSITE-ProRule" id="PRU01100"/>
    </source>
</evidence>
<dbReference type="PIRSF" id="PIRSF018168">
    <property type="entry name" value="Mannan-1_4-beta-mannosidase"/>
    <property type="match status" value="1"/>
</dbReference>
<keyword evidence="5" id="KW-0732">Signal</keyword>
<gene>
    <name evidence="7" type="ORF">ACFOWA_14105</name>
</gene>
<comment type="caution">
    <text evidence="7">The sequence shown here is derived from an EMBL/GenBank/DDBJ whole genome shotgun (WGS) entry which is preliminary data.</text>
</comment>
<dbReference type="EMBL" id="JBHSBW010000013">
    <property type="protein sequence ID" value="MFC4212327.1"/>
    <property type="molecule type" value="Genomic_DNA"/>
</dbReference>
<keyword evidence="3 4" id="KW-0326">Glycosidase</keyword>
<dbReference type="Gene3D" id="3.20.20.80">
    <property type="entry name" value="Glycosidases"/>
    <property type="match status" value="1"/>
</dbReference>
<dbReference type="SUPFAM" id="SSF51445">
    <property type="entry name" value="(Trans)glycosidases"/>
    <property type="match status" value="1"/>
</dbReference>
<dbReference type="Pfam" id="PF02156">
    <property type="entry name" value="Glyco_hydro_26"/>
    <property type="match status" value="1"/>
</dbReference>
<protein>
    <submittedName>
        <fullName evidence="7">Glycoside hydrolase family 26 protein</fullName>
    </submittedName>
</protein>
<feature type="active site" description="Nucleophile" evidence="4">
    <location>
        <position position="300"/>
    </location>
</feature>
<keyword evidence="8" id="KW-1185">Reference proteome</keyword>
<evidence type="ECO:0000256" key="2">
    <source>
        <dbReference type="ARBA" id="ARBA00022801"/>
    </source>
</evidence>
<dbReference type="Proteomes" id="UP001595789">
    <property type="component" value="Unassembled WGS sequence"/>
</dbReference>
<feature type="signal peptide" evidence="5">
    <location>
        <begin position="1"/>
        <end position="21"/>
    </location>
</feature>
<evidence type="ECO:0000256" key="5">
    <source>
        <dbReference type="SAM" id="SignalP"/>
    </source>
</evidence>
<accession>A0ABV8PE93</accession>
<sequence length="384" mass="43855">MKKIIPLWLIFFSATLNICFAQNAALQNFTIDAKATTETKALFYNLRNVSGKGVLFGQQDALMYGIGWKGEFDKSDVKSVTGSHPALFGWDLESIAKNDSQENQIRNAEKLKSYCLQAYKMGGINTLSWHVQNFVTGKNYYDTTNCVSAILPGGGKHKEFTVALDKVASFIKSLKSDKGVAVPVIFRPFHENTGNWFWWGKPFCTAQEYKTLWQFTVQYLRDKKGLHNILYAYSPDRISGNFENYMDRYPGDNYVDVLGFDNYYELKDINDEKSIALAVKSIGQICNYAISKNKIAALTETGQEKIVQPNWFTTVFKKIIGDVAASKISYIMVWRNANTGHFYAPYPGHQSEQDFKDFYNNTRTLFLKDVGREMYKTQNDKQNN</sequence>
<evidence type="ECO:0000313" key="7">
    <source>
        <dbReference type="EMBL" id="MFC4212327.1"/>
    </source>
</evidence>
<name>A0ABV8PE93_9SPHI</name>
<keyword evidence="2 4" id="KW-0378">Hydrolase</keyword>
<evidence type="ECO:0000259" key="6">
    <source>
        <dbReference type="PROSITE" id="PS51764"/>
    </source>
</evidence>
<feature type="active site" description="Proton donor" evidence="4">
    <location>
        <position position="191"/>
    </location>
</feature>
<dbReference type="PROSITE" id="PS51764">
    <property type="entry name" value="GH26"/>
    <property type="match status" value="1"/>
</dbReference>
<feature type="domain" description="GH26" evidence="6">
    <location>
        <begin position="37"/>
        <end position="368"/>
    </location>
</feature>
<dbReference type="PANTHER" id="PTHR40079:SF4">
    <property type="entry name" value="GH26 DOMAIN-CONTAINING PROTEIN-RELATED"/>
    <property type="match status" value="1"/>
</dbReference>
<evidence type="ECO:0000256" key="1">
    <source>
        <dbReference type="ARBA" id="ARBA00007754"/>
    </source>
</evidence>
<feature type="chain" id="PRO_5045495584" evidence="5">
    <location>
        <begin position="22"/>
        <end position="384"/>
    </location>
</feature>
<dbReference type="InterPro" id="IPR016714">
    <property type="entry name" value="MANB/E"/>
</dbReference>
<evidence type="ECO:0000256" key="3">
    <source>
        <dbReference type="ARBA" id="ARBA00023295"/>
    </source>
</evidence>